<dbReference type="EMBL" id="CAJGYM010000010">
    <property type="protein sequence ID" value="CAD6189255.1"/>
    <property type="molecule type" value="Genomic_DNA"/>
</dbReference>
<keyword evidence="1" id="KW-1133">Transmembrane helix</keyword>
<dbReference type="CDD" id="cd12087">
    <property type="entry name" value="TM_EGFR-like"/>
    <property type="match status" value="1"/>
</dbReference>
<proteinExistence type="predicted"/>
<dbReference type="OrthoDB" id="5851624at2759"/>
<evidence type="ECO:0000256" key="1">
    <source>
        <dbReference type="SAM" id="Phobius"/>
    </source>
</evidence>
<gene>
    <name evidence="2" type="ORF">CAUJ_LOCUS5174</name>
</gene>
<reference evidence="2" key="1">
    <citation type="submission" date="2020-10" db="EMBL/GenBank/DDBJ databases">
        <authorList>
            <person name="Kikuchi T."/>
        </authorList>
    </citation>
    <scope>NUCLEOTIDE SEQUENCE</scope>
    <source>
        <strain evidence="2">NKZ352</strain>
    </source>
</reference>
<protein>
    <submittedName>
        <fullName evidence="2">Uncharacterized protein</fullName>
    </submittedName>
</protein>
<keyword evidence="1" id="KW-0812">Transmembrane</keyword>
<feature type="transmembrane region" description="Helical" evidence="1">
    <location>
        <begin position="138"/>
        <end position="161"/>
    </location>
</feature>
<evidence type="ECO:0000313" key="2">
    <source>
        <dbReference type="EMBL" id="CAD6189255.1"/>
    </source>
</evidence>
<name>A0A8S1H152_9PELO</name>
<comment type="caution">
    <text evidence="2">The sequence shown here is derived from an EMBL/GenBank/DDBJ whole genome shotgun (WGS) entry which is preliminary data.</text>
</comment>
<keyword evidence="1" id="KW-0472">Membrane</keyword>
<keyword evidence="3" id="KW-1185">Reference proteome</keyword>
<dbReference type="Proteomes" id="UP000835052">
    <property type="component" value="Unassembled WGS sequence"/>
</dbReference>
<organism evidence="2 3">
    <name type="scientific">Caenorhabditis auriculariae</name>
    <dbReference type="NCBI Taxonomy" id="2777116"/>
    <lineage>
        <taxon>Eukaryota</taxon>
        <taxon>Metazoa</taxon>
        <taxon>Ecdysozoa</taxon>
        <taxon>Nematoda</taxon>
        <taxon>Chromadorea</taxon>
        <taxon>Rhabditida</taxon>
        <taxon>Rhabditina</taxon>
        <taxon>Rhabditomorpha</taxon>
        <taxon>Rhabditoidea</taxon>
        <taxon>Rhabditidae</taxon>
        <taxon>Peloderinae</taxon>
        <taxon>Caenorhabditis</taxon>
    </lineage>
</organism>
<dbReference type="AlphaFoldDB" id="A0A8S1H152"/>
<evidence type="ECO:0000313" key="3">
    <source>
        <dbReference type="Proteomes" id="UP000835052"/>
    </source>
</evidence>
<accession>A0A8S1H152</accession>
<sequence>MEDLAESGLASQLAASQLRSGARLFVFFFSMTSCRAEPFVLLADDAACGESPLCTHIFCFRQINCLLASTLAPIIAGCRLDDKDVFCVCPTVHLPLLRHVFEMSQLTTSTAFVNATIAAEADAGATEAAIKKGISGGAIAGIVIGCLVGVVLLAAVAFFTFRYLRDRRKNHGEYRPQFEEQHHAKDLPYLQPPNIEGLI</sequence>